<accession>A0A481W4Q7</accession>
<evidence type="ECO:0000256" key="1">
    <source>
        <dbReference type="SAM" id="Phobius"/>
    </source>
</evidence>
<keyword evidence="1" id="KW-0812">Transmembrane</keyword>
<feature type="transmembrane region" description="Helical" evidence="1">
    <location>
        <begin position="44"/>
        <end position="65"/>
    </location>
</feature>
<keyword evidence="1" id="KW-0472">Membrane</keyword>
<keyword evidence="3" id="KW-1185">Reference proteome</keyword>
<keyword evidence="1" id="KW-1133">Transmembrane helix</keyword>
<sequence length="67" mass="7666">MNALLAFAVVYAVLTGYFYREVRLAKYADIRYNTDFFSTSAKQHLYSNALLCLICLIMAIVVHLITK</sequence>
<reference evidence="2 3" key="1">
    <citation type="submission" date="2019-02" db="EMBL/GenBank/DDBJ databases">
        <authorList>
            <person name="Frampton R.A."/>
            <person name="Wojtus J.K."/>
            <person name="Fineran P.C."/>
            <person name="Hendrickson H.L."/>
        </authorList>
    </citation>
    <scope>NUCLEOTIDE SEQUENCE [LARGE SCALE GENOMIC DNA]</scope>
</reference>
<evidence type="ECO:0000313" key="3">
    <source>
        <dbReference type="Proteomes" id="UP000294134"/>
    </source>
</evidence>
<dbReference type="Proteomes" id="UP000294134">
    <property type="component" value="Segment"/>
</dbReference>
<protein>
    <submittedName>
        <fullName evidence="2">Uncharacterized protein</fullName>
    </submittedName>
</protein>
<evidence type="ECO:0000313" key="2">
    <source>
        <dbReference type="EMBL" id="QBJ02608.1"/>
    </source>
</evidence>
<proteinExistence type="predicted"/>
<dbReference type="EMBL" id="MK552327">
    <property type="protein sequence ID" value="QBJ02608.1"/>
    <property type="molecule type" value="Genomic_DNA"/>
</dbReference>
<name>A0A481W4Q7_9CAUD</name>
<gene>
    <name evidence="2" type="ORF">PSA21_79</name>
</gene>
<organism evidence="2 3">
    <name type="scientific">Pseudomonas phage Psa21</name>
    <dbReference type="NCBI Taxonomy" id="2530023"/>
    <lineage>
        <taxon>Viruses</taxon>
        <taxon>Duplodnaviria</taxon>
        <taxon>Heunggongvirae</taxon>
        <taxon>Uroviricota</taxon>
        <taxon>Caudoviricetes</taxon>
        <taxon>Chimalliviridae</taxon>
        <taxon>Tepukevirus</taxon>
        <taxon>Tepukevirus Psa21</taxon>
    </lineage>
</organism>